<comment type="caution">
    <text evidence="1">The sequence shown here is derived from an EMBL/GenBank/DDBJ whole genome shotgun (WGS) entry which is preliminary data.</text>
</comment>
<evidence type="ECO:0000313" key="1">
    <source>
        <dbReference type="EMBL" id="KAF8429869.1"/>
    </source>
</evidence>
<dbReference type="Gene3D" id="3.30.465.10">
    <property type="match status" value="1"/>
</dbReference>
<gene>
    <name evidence="1" type="ORF">L210DRAFT_3563308</name>
</gene>
<keyword evidence="2" id="KW-1185">Reference proteome</keyword>
<reference evidence="1" key="1">
    <citation type="submission" date="2019-10" db="EMBL/GenBank/DDBJ databases">
        <authorList>
            <consortium name="DOE Joint Genome Institute"/>
            <person name="Kuo A."/>
            <person name="Miyauchi S."/>
            <person name="Kiss E."/>
            <person name="Drula E."/>
            <person name="Kohler A."/>
            <person name="Sanchez-Garcia M."/>
            <person name="Andreopoulos B."/>
            <person name="Barry K.W."/>
            <person name="Bonito G."/>
            <person name="Buee M."/>
            <person name="Carver A."/>
            <person name="Chen C."/>
            <person name="Cichocki N."/>
            <person name="Clum A."/>
            <person name="Culley D."/>
            <person name="Crous P.W."/>
            <person name="Fauchery L."/>
            <person name="Girlanda M."/>
            <person name="Hayes R."/>
            <person name="Keri Z."/>
            <person name="LaButti K."/>
            <person name="Lipzen A."/>
            <person name="Lombard V."/>
            <person name="Magnuson J."/>
            <person name="Maillard F."/>
            <person name="Morin E."/>
            <person name="Murat C."/>
            <person name="Nolan M."/>
            <person name="Ohm R."/>
            <person name="Pangilinan J."/>
            <person name="Pereira M."/>
            <person name="Perotto S."/>
            <person name="Peter M."/>
            <person name="Riley R."/>
            <person name="Sitrit Y."/>
            <person name="Stielow B."/>
            <person name="Szollosi G."/>
            <person name="Zifcakova L."/>
            <person name="Stursova M."/>
            <person name="Spatafora J.W."/>
            <person name="Tedersoo L."/>
            <person name="Vaario L.-M."/>
            <person name="Yamada A."/>
            <person name="Yan M."/>
            <person name="Wang P."/>
            <person name="Xu J."/>
            <person name="Bruns T."/>
            <person name="Baldrian P."/>
            <person name="Vilgalys R."/>
            <person name="Henrissat B."/>
            <person name="Grigoriev I.V."/>
            <person name="Hibbett D."/>
            <person name="Nagy L.G."/>
            <person name="Martin F.M."/>
        </authorList>
    </citation>
    <scope>NUCLEOTIDE SEQUENCE</scope>
    <source>
        <strain evidence="1">BED1</strain>
    </source>
</reference>
<dbReference type="InterPro" id="IPR016169">
    <property type="entry name" value="FAD-bd_PCMH_sub2"/>
</dbReference>
<dbReference type="AlphaFoldDB" id="A0AAD4G8E6"/>
<accession>A0AAD4G8E6</accession>
<evidence type="ECO:0000313" key="2">
    <source>
        <dbReference type="Proteomes" id="UP001194468"/>
    </source>
</evidence>
<feature type="non-terminal residue" evidence="1">
    <location>
        <position position="1"/>
    </location>
</feature>
<name>A0AAD4G8E6_BOLED</name>
<sequence length="58" mass="6612">MVNNQSQGDDKLFFEVGVKGGGNNFGIVTEFTVRVHVKRNQLVYVPRHYLPFYQRPGG</sequence>
<reference evidence="1" key="2">
    <citation type="journal article" date="2020" name="Nat. Commun.">
        <title>Large-scale genome sequencing of mycorrhizal fungi provides insights into the early evolution of symbiotic traits.</title>
        <authorList>
            <person name="Miyauchi S."/>
            <person name="Kiss E."/>
            <person name="Kuo A."/>
            <person name="Drula E."/>
            <person name="Kohler A."/>
            <person name="Sanchez-Garcia M."/>
            <person name="Morin E."/>
            <person name="Andreopoulos B."/>
            <person name="Barry K.W."/>
            <person name="Bonito G."/>
            <person name="Buee M."/>
            <person name="Carver A."/>
            <person name="Chen C."/>
            <person name="Cichocki N."/>
            <person name="Clum A."/>
            <person name="Culley D."/>
            <person name="Crous P.W."/>
            <person name="Fauchery L."/>
            <person name="Girlanda M."/>
            <person name="Hayes R.D."/>
            <person name="Keri Z."/>
            <person name="LaButti K."/>
            <person name="Lipzen A."/>
            <person name="Lombard V."/>
            <person name="Magnuson J."/>
            <person name="Maillard F."/>
            <person name="Murat C."/>
            <person name="Nolan M."/>
            <person name="Ohm R.A."/>
            <person name="Pangilinan J."/>
            <person name="Pereira M.F."/>
            <person name="Perotto S."/>
            <person name="Peter M."/>
            <person name="Pfister S."/>
            <person name="Riley R."/>
            <person name="Sitrit Y."/>
            <person name="Stielow J.B."/>
            <person name="Szollosi G."/>
            <person name="Zifcakova L."/>
            <person name="Stursova M."/>
            <person name="Spatafora J.W."/>
            <person name="Tedersoo L."/>
            <person name="Vaario L.M."/>
            <person name="Yamada A."/>
            <person name="Yan M."/>
            <person name="Wang P."/>
            <person name="Xu J."/>
            <person name="Bruns T."/>
            <person name="Baldrian P."/>
            <person name="Vilgalys R."/>
            <person name="Dunand C."/>
            <person name="Henrissat B."/>
            <person name="Grigoriev I.V."/>
            <person name="Hibbett D."/>
            <person name="Nagy L.G."/>
            <person name="Martin F.M."/>
        </authorList>
    </citation>
    <scope>NUCLEOTIDE SEQUENCE</scope>
    <source>
        <strain evidence="1">BED1</strain>
    </source>
</reference>
<protein>
    <submittedName>
        <fullName evidence="1">Uncharacterized protein</fullName>
    </submittedName>
</protein>
<proteinExistence type="predicted"/>
<organism evidence="1 2">
    <name type="scientific">Boletus edulis BED1</name>
    <dbReference type="NCBI Taxonomy" id="1328754"/>
    <lineage>
        <taxon>Eukaryota</taxon>
        <taxon>Fungi</taxon>
        <taxon>Dikarya</taxon>
        <taxon>Basidiomycota</taxon>
        <taxon>Agaricomycotina</taxon>
        <taxon>Agaricomycetes</taxon>
        <taxon>Agaricomycetidae</taxon>
        <taxon>Boletales</taxon>
        <taxon>Boletineae</taxon>
        <taxon>Boletaceae</taxon>
        <taxon>Boletoideae</taxon>
        <taxon>Boletus</taxon>
    </lineage>
</organism>
<dbReference type="Proteomes" id="UP001194468">
    <property type="component" value="Unassembled WGS sequence"/>
</dbReference>
<dbReference type="EMBL" id="WHUW01000066">
    <property type="protein sequence ID" value="KAF8429869.1"/>
    <property type="molecule type" value="Genomic_DNA"/>
</dbReference>